<accession>A0ABP8MNI8</accession>
<protein>
    <submittedName>
        <fullName evidence="2">VOC family protein</fullName>
    </submittedName>
</protein>
<name>A0ABP8MNI8_9BACT</name>
<organism evidence="2 3">
    <name type="scientific">Nibrella saemangeumensis</name>
    <dbReference type="NCBI Taxonomy" id="1084526"/>
    <lineage>
        <taxon>Bacteria</taxon>
        <taxon>Pseudomonadati</taxon>
        <taxon>Bacteroidota</taxon>
        <taxon>Cytophagia</taxon>
        <taxon>Cytophagales</taxon>
        <taxon>Spirosomataceae</taxon>
        <taxon>Nibrella</taxon>
    </lineage>
</organism>
<dbReference type="CDD" id="cd07247">
    <property type="entry name" value="SgaA_N_like"/>
    <property type="match status" value="1"/>
</dbReference>
<dbReference type="PANTHER" id="PTHR33993:SF2">
    <property type="entry name" value="VOC DOMAIN-CONTAINING PROTEIN"/>
    <property type="match status" value="1"/>
</dbReference>
<proteinExistence type="predicted"/>
<feature type="domain" description="VOC" evidence="1">
    <location>
        <begin position="4"/>
        <end position="117"/>
    </location>
</feature>
<dbReference type="RefSeq" id="WP_345242694.1">
    <property type="nucleotide sequence ID" value="NZ_BAABHD010000022.1"/>
</dbReference>
<dbReference type="Pfam" id="PF00903">
    <property type="entry name" value="Glyoxalase"/>
    <property type="match status" value="1"/>
</dbReference>
<sequence>MQPSVKWFEIPVSDLARAAGFYGKLFDTPVMHLDLGDLKMGLLAGGQGALVQHHAYKPSHEGVLLFFDGGNDLAELLDRVEPAGGKVIRTKTQISPEQGFMGLFEDSEGNRLGLRSQQ</sequence>
<evidence type="ECO:0000313" key="3">
    <source>
        <dbReference type="Proteomes" id="UP001501175"/>
    </source>
</evidence>
<keyword evidence="3" id="KW-1185">Reference proteome</keyword>
<dbReference type="SUPFAM" id="SSF54593">
    <property type="entry name" value="Glyoxalase/Bleomycin resistance protein/Dihydroxybiphenyl dioxygenase"/>
    <property type="match status" value="1"/>
</dbReference>
<dbReference type="PANTHER" id="PTHR33993">
    <property type="entry name" value="GLYOXALASE-RELATED"/>
    <property type="match status" value="1"/>
</dbReference>
<dbReference type="InterPro" id="IPR004360">
    <property type="entry name" value="Glyas_Fos-R_dOase_dom"/>
</dbReference>
<dbReference type="InterPro" id="IPR029068">
    <property type="entry name" value="Glyas_Bleomycin-R_OHBP_Dase"/>
</dbReference>
<dbReference type="Proteomes" id="UP001501175">
    <property type="component" value="Unassembled WGS sequence"/>
</dbReference>
<evidence type="ECO:0000259" key="1">
    <source>
        <dbReference type="PROSITE" id="PS51819"/>
    </source>
</evidence>
<dbReference type="EMBL" id="BAABHD010000022">
    <property type="protein sequence ID" value="GAA4453243.1"/>
    <property type="molecule type" value="Genomic_DNA"/>
</dbReference>
<reference evidence="3" key="1">
    <citation type="journal article" date="2019" name="Int. J. Syst. Evol. Microbiol.">
        <title>The Global Catalogue of Microorganisms (GCM) 10K type strain sequencing project: providing services to taxonomists for standard genome sequencing and annotation.</title>
        <authorList>
            <consortium name="The Broad Institute Genomics Platform"/>
            <consortium name="The Broad Institute Genome Sequencing Center for Infectious Disease"/>
            <person name="Wu L."/>
            <person name="Ma J."/>
        </authorList>
    </citation>
    <scope>NUCLEOTIDE SEQUENCE [LARGE SCALE GENOMIC DNA]</scope>
    <source>
        <strain evidence="3">JCM 17927</strain>
    </source>
</reference>
<dbReference type="InterPro" id="IPR052164">
    <property type="entry name" value="Anthracycline_SecMetBiosynth"/>
</dbReference>
<dbReference type="Gene3D" id="3.10.180.10">
    <property type="entry name" value="2,3-Dihydroxybiphenyl 1,2-Dioxygenase, domain 1"/>
    <property type="match status" value="1"/>
</dbReference>
<evidence type="ECO:0000313" key="2">
    <source>
        <dbReference type="EMBL" id="GAA4453243.1"/>
    </source>
</evidence>
<gene>
    <name evidence="2" type="ORF">GCM10023189_18010</name>
</gene>
<dbReference type="InterPro" id="IPR037523">
    <property type="entry name" value="VOC_core"/>
</dbReference>
<dbReference type="PROSITE" id="PS51819">
    <property type="entry name" value="VOC"/>
    <property type="match status" value="1"/>
</dbReference>
<comment type="caution">
    <text evidence="2">The sequence shown here is derived from an EMBL/GenBank/DDBJ whole genome shotgun (WGS) entry which is preliminary data.</text>
</comment>